<organism evidence="1 2">
    <name type="scientific">Saccharopolyspora rosea</name>
    <dbReference type="NCBI Taxonomy" id="524884"/>
    <lineage>
        <taxon>Bacteria</taxon>
        <taxon>Bacillati</taxon>
        <taxon>Actinomycetota</taxon>
        <taxon>Actinomycetes</taxon>
        <taxon>Pseudonocardiales</taxon>
        <taxon>Pseudonocardiaceae</taxon>
        <taxon>Saccharopolyspora</taxon>
    </lineage>
</organism>
<name>A0ABW3FKP9_9PSEU</name>
<comment type="caution">
    <text evidence="1">The sequence shown here is derived from an EMBL/GenBank/DDBJ whole genome shotgun (WGS) entry which is preliminary data.</text>
</comment>
<sequence>MPAVTLVELPDGRREFGWIEDGLPTFSFRNAPAGLATARQLRAMGLRPNGQDPVAQIKWWRKGSGWQWAGLYRIDRAAPKRTATERQRRAISRALAARRRCSRCGPVDHYVHTPQRLCSTCFLHTIEEVA</sequence>
<gene>
    <name evidence="1" type="ORF">ACFQ16_04870</name>
</gene>
<accession>A0ABW3FKP9</accession>
<dbReference type="EMBL" id="JBHTIW010000002">
    <property type="protein sequence ID" value="MFD0919071.1"/>
    <property type="molecule type" value="Genomic_DNA"/>
</dbReference>
<keyword evidence="2" id="KW-1185">Reference proteome</keyword>
<dbReference type="Proteomes" id="UP001597018">
    <property type="component" value="Unassembled WGS sequence"/>
</dbReference>
<dbReference type="RefSeq" id="WP_345601376.1">
    <property type="nucleotide sequence ID" value="NZ_BAABLT010000033.1"/>
</dbReference>
<reference evidence="2" key="1">
    <citation type="journal article" date="2019" name="Int. J. Syst. Evol. Microbiol.">
        <title>The Global Catalogue of Microorganisms (GCM) 10K type strain sequencing project: providing services to taxonomists for standard genome sequencing and annotation.</title>
        <authorList>
            <consortium name="The Broad Institute Genomics Platform"/>
            <consortium name="The Broad Institute Genome Sequencing Center for Infectious Disease"/>
            <person name="Wu L."/>
            <person name="Ma J."/>
        </authorList>
    </citation>
    <scope>NUCLEOTIDE SEQUENCE [LARGE SCALE GENOMIC DNA]</scope>
    <source>
        <strain evidence="2">CCUG 56401</strain>
    </source>
</reference>
<proteinExistence type="predicted"/>
<evidence type="ECO:0000313" key="1">
    <source>
        <dbReference type="EMBL" id="MFD0919071.1"/>
    </source>
</evidence>
<dbReference type="NCBIfam" id="NF041638">
    <property type="entry name" value="QRL_CxxC_CxxC"/>
    <property type="match status" value="1"/>
</dbReference>
<dbReference type="InterPro" id="IPR048142">
    <property type="entry name" value="QRL_CxxC_CxxC"/>
</dbReference>
<protein>
    <submittedName>
        <fullName evidence="1">RRQRL motif-containing zinc-binding protein</fullName>
    </submittedName>
</protein>
<evidence type="ECO:0000313" key="2">
    <source>
        <dbReference type="Proteomes" id="UP001597018"/>
    </source>
</evidence>